<sequence length="367" mass="41585">MIPFLDIKKQNLKYKDELIKAFNGVLESGYFINGDQVKEFEESFSKITETRYCVGTSNGLDSLVLCILAWKEIGFLKSGDEVIVPANTFIATILAISSCGLKPILIEPCSKTFNITAKEIRKHISQRTKLVIVVHLYGQMANMSEISELTKNSSILLLEDSAQAHLATHRSKPAGSWGDAAAFSFYPGKNLGALGDAGAITTNNKKLYEVIKALSNYGSEKKYEHIYKGRNNRLDEIQAAFLNVKLRYLNDETITRQNIAKRYSTEITNPLITLPHIAQYNIHVWHLYVIKTNHREELIEHLRRNNVNTLIHYPIPIHKQKAYKEISNLHLPITESLHNKVLSIPIDPNLTVKDIDQIIESINSFKL</sequence>
<evidence type="ECO:0000256" key="2">
    <source>
        <dbReference type="ARBA" id="ARBA00037999"/>
    </source>
</evidence>
<dbReference type="GO" id="GO:0008483">
    <property type="term" value="F:transaminase activity"/>
    <property type="evidence" value="ECO:0007669"/>
    <property type="project" value="UniProtKB-KW"/>
</dbReference>
<dbReference type="SUPFAM" id="SSF53383">
    <property type="entry name" value="PLP-dependent transferases"/>
    <property type="match status" value="1"/>
</dbReference>
<name>A0ABY0IPB9_9BACT</name>
<dbReference type="InterPro" id="IPR015421">
    <property type="entry name" value="PyrdxlP-dep_Trfase_major"/>
</dbReference>
<dbReference type="PANTHER" id="PTHR30244:SF36">
    <property type="entry name" value="3-OXO-GLUCOSE-6-PHOSPHATE:GLUTAMATE AMINOTRANSFERASE"/>
    <property type="match status" value="1"/>
</dbReference>
<dbReference type="InterPro" id="IPR015424">
    <property type="entry name" value="PyrdxlP-dep_Trfase"/>
</dbReference>
<evidence type="ECO:0000256" key="1">
    <source>
        <dbReference type="ARBA" id="ARBA00022898"/>
    </source>
</evidence>
<accession>A0ABY0IPB9</accession>
<protein>
    <submittedName>
        <fullName evidence="4">DegT/DnrJ/EryC1/StrS family aminotransferase</fullName>
    </submittedName>
</protein>
<dbReference type="InterPro" id="IPR000653">
    <property type="entry name" value="DegT/StrS_aminotransferase"/>
</dbReference>
<keyword evidence="1 3" id="KW-0663">Pyridoxal phosphate</keyword>
<gene>
    <name evidence="4" type="ORF">DAY19_04670</name>
</gene>
<organism evidence="4 5">
    <name type="scientific">Halobacteriovorax vibrionivorans</name>
    <dbReference type="NCBI Taxonomy" id="2152716"/>
    <lineage>
        <taxon>Bacteria</taxon>
        <taxon>Pseudomonadati</taxon>
        <taxon>Bdellovibrionota</taxon>
        <taxon>Bacteriovoracia</taxon>
        <taxon>Bacteriovoracales</taxon>
        <taxon>Halobacteriovoraceae</taxon>
        <taxon>Halobacteriovorax</taxon>
    </lineage>
</organism>
<keyword evidence="4" id="KW-0808">Transferase</keyword>
<dbReference type="PIRSF" id="PIRSF000390">
    <property type="entry name" value="PLP_StrS"/>
    <property type="match status" value="1"/>
</dbReference>
<evidence type="ECO:0000313" key="5">
    <source>
        <dbReference type="Proteomes" id="UP000443582"/>
    </source>
</evidence>
<dbReference type="Pfam" id="PF01041">
    <property type="entry name" value="DegT_DnrJ_EryC1"/>
    <property type="match status" value="1"/>
</dbReference>
<comment type="similarity">
    <text evidence="2 3">Belongs to the DegT/DnrJ/EryC1 family.</text>
</comment>
<evidence type="ECO:0000256" key="3">
    <source>
        <dbReference type="RuleBase" id="RU004508"/>
    </source>
</evidence>
<dbReference type="Gene3D" id="3.90.1150.10">
    <property type="entry name" value="Aspartate Aminotransferase, domain 1"/>
    <property type="match status" value="1"/>
</dbReference>
<keyword evidence="5" id="KW-1185">Reference proteome</keyword>
<reference evidence="5" key="1">
    <citation type="journal article" date="2019" name="Int. J. Syst. Evol. Microbiol.">
        <title>Halobacteriovorax valvorus sp. nov., a novel prokaryotic predator isolated from coastal seawater of China.</title>
        <authorList>
            <person name="Chen M.-X."/>
        </authorList>
    </citation>
    <scope>NUCLEOTIDE SEQUENCE [LARGE SCALE GENOMIC DNA]</scope>
    <source>
        <strain evidence="5">BL9</strain>
    </source>
</reference>
<dbReference type="CDD" id="cd00616">
    <property type="entry name" value="AHBA_syn"/>
    <property type="match status" value="1"/>
</dbReference>
<dbReference type="Gene3D" id="3.40.640.10">
    <property type="entry name" value="Type I PLP-dependent aspartate aminotransferase-like (Major domain)"/>
    <property type="match status" value="1"/>
</dbReference>
<keyword evidence="4" id="KW-0032">Aminotransferase</keyword>
<dbReference type="InterPro" id="IPR015422">
    <property type="entry name" value="PyrdxlP-dep_Trfase_small"/>
</dbReference>
<dbReference type="Proteomes" id="UP000443582">
    <property type="component" value="Unassembled WGS sequence"/>
</dbReference>
<proteinExistence type="inferred from homology"/>
<dbReference type="PANTHER" id="PTHR30244">
    <property type="entry name" value="TRANSAMINASE"/>
    <property type="match status" value="1"/>
</dbReference>
<comment type="caution">
    <text evidence="4">The sequence shown here is derived from an EMBL/GenBank/DDBJ whole genome shotgun (WGS) entry which is preliminary data.</text>
</comment>
<evidence type="ECO:0000313" key="4">
    <source>
        <dbReference type="EMBL" id="RZF23304.1"/>
    </source>
</evidence>
<dbReference type="EMBL" id="QDKL01000001">
    <property type="protein sequence ID" value="RZF23304.1"/>
    <property type="molecule type" value="Genomic_DNA"/>
</dbReference>
<dbReference type="RefSeq" id="WP_114706011.1">
    <property type="nucleotide sequence ID" value="NZ_QDKL01000001.1"/>
</dbReference>